<protein>
    <submittedName>
        <fullName evidence="3">TadE/TadG family type IV pilus assembly protein</fullName>
    </submittedName>
</protein>
<feature type="domain" description="TadE-like" evidence="2">
    <location>
        <begin position="7"/>
        <end position="43"/>
    </location>
</feature>
<dbReference type="RefSeq" id="WP_378228235.1">
    <property type="nucleotide sequence ID" value="NZ_JBHSLL010000012.1"/>
</dbReference>
<dbReference type="EMBL" id="JBHSLL010000012">
    <property type="protein sequence ID" value="MFC5385315.1"/>
    <property type="molecule type" value="Genomic_DNA"/>
</dbReference>
<evidence type="ECO:0000313" key="3">
    <source>
        <dbReference type="EMBL" id="MFC5385315.1"/>
    </source>
</evidence>
<evidence type="ECO:0000259" key="2">
    <source>
        <dbReference type="Pfam" id="PF07811"/>
    </source>
</evidence>
<reference evidence="4" key="1">
    <citation type="journal article" date="2019" name="Int. J. Syst. Evol. Microbiol.">
        <title>The Global Catalogue of Microorganisms (GCM) 10K type strain sequencing project: providing services to taxonomists for standard genome sequencing and annotation.</title>
        <authorList>
            <consortium name="The Broad Institute Genomics Platform"/>
            <consortium name="The Broad Institute Genome Sequencing Center for Infectious Disease"/>
            <person name="Wu L."/>
            <person name="Ma J."/>
        </authorList>
    </citation>
    <scope>NUCLEOTIDE SEQUENCE [LARGE SCALE GENOMIC DNA]</scope>
    <source>
        <strain evidence="4">CGMCC 4.1415</strain>
    </source>
</reference>
<evidence type="ECO:0000256" key="1">
    <source>
        <dbReference type="SAM" id="Phobius"/>
    </source>
</evidence>
<evidence type="ECO:0000313" key="4">
    <source>
        <dbReference type="Proteomes" id="UP001596016"/>
    </source>
</evidence>
<organism evidence="3 4">
    <name type="scientific">Aquamicrobium segne</name>
    <dbReference type="NCBI Taxonomy" id="469547"/>
    <lineage>
        <taxon>Bacteria</taxon>
        <taxon>Pseudomonadati</taxon>
        <taxon>Pseudomonadota</taxon>
        <taxon>Alphaproteobacteria</taxon>
        <taxon>Hyphomicrobiales</taxon>
        <taxon>Phyllobacteriaceae</taxon>
        <taxon>Aquamicrobium</taxon>
    </lineage>
</organism>
<keyword evidence="1" id="KW-0472">Membrane</keyword>
<keyword evidence="4" id="KW-1185">Reference proteome</keyword>
<dbReference type="Pfam" id="PF07811">
    <property type="entry name" value="TadE"/>
    <property type="match status" value="1"/>
</dbReference>
<dbReference type="InterPro" id="IPR012495">
    <property type="entry name" value="TadE-like_dom"/>
</dbReference>
<keyword evidence="1" id="KW-0812">Transmembrane</keyword>
<proteinExistence type="predicted"/>
<accession>A0ABW0GUX3</accession>
<keyword evidence="1" id="KW-1133">Transmembrane helix</keyword>
<gene>
    <name evidence="3" type="ORF">ACFPLB_04950</name>
</gene>
<sequence>MAVPAQLGLLWLIFLMLLMGMLGYGIYFGASHSVQQLAADAARTAMGGLSATERKQLATDYVSSNAASYAFLHPSELGVEVHDSPIDANQLVVFVSYEATNLPVWGLLRGMNMPPRIIRRHSTIRLGGR</sequence>
<dbReference type="Proteomes" id="UP001596016">
    <property type="component" value="Unassembled WGS sequence"/>
</dbReference>
<feature type="transmembrane region" description="Helical" evidence="1">
    <location>
        <begin position="7"/>
        <end position="27"/>
    </location>
</feature>
<name>A0ABW0GUX3_9HYPH</name>
<comment type="caution">
    <text evidence="3">The sequence shown here is derived from an EMBL/GenBank/DDBJ whole genome shotgun (WGS) entry which is preliminary data.</text>
</comment>